<dbReference type="GO" id="GO:0009294">
    <property type="term" value="P:DNA-mediated transformation"/>
    <property type="evidence" value="ECO:0007669"/>
    <property type="project" value="InterPro"/>
</dbReference>
<evidence type="ECO:0000256" key="1">
    <source>
        <dbReference type="ARBA" id="ARBA00006525"/>
    </source>
</evidence>
<feature type="domain" description="Smf/DprA SLOG" evidence="2">
    <location>
        <begin position="70"/>
        <end position="283"/>
    </location>
</feature>
<comment type="similarity">
    <text evidence="1">Belongs to the DprA/Smf family.</text>
</comment>
<name>A0A1M6H9Z5_9ACTN</name>
<dbReference type="NCBIfam" id="TIGR00732">
    <property type="entry name" value="dprA"/>
    <property type="match status" value="1"/>
</dbReference>
<dbReference type="PANTHER" id="PTHR43022:SF1">
    <property type="entry name" value="PROTEIN SMF"/>
    <property type="match status" value="1"/>
</dbReference>
<keyword evidence="4" id="KW-1185">Reference proteome</keyword>
<protein>
    <submittedName>
        <fullName evidence="3">DNA processing protein</fullName>
    </submittedName>
</protein>
<accession>A0A1M6H9Z5</accession>
<dbReference type="Proteomes" id="UP000184512">
    <property type="component" value="Unassembled WGS sequence"/>
</dbReference>
<evidence type="ECO:0000313" key="4">
    <source>
        <dbReference type="Proteomes" id="UP000184512"/>
    </source>
</evidence>
<dbReference type="RefSeq" id="WP_073187570.1">
    <property type="nucleotide sequence ID" value="NZ_FQZG01000031.1"/>
</dbReference>
<reference evidence="3 4" key="1">
    <citation type="submission" date="2016-11" db="EMBL/GenBank/DDBJ databases">
        <authorList>
            <person name="Jaros S."/>
            <person name="Januszkiewicz K."/>
            <person name="Wedrychowicz H."/>
        </authorList>
    </citation>
    <scope>NUCLEOTIDE SEQUENCE [LARGE SCALE GENOMIC DNA]</scope>
    <source>
        <strain evidence="3 4">DSM 12906</strain>
    </source>
</reference>
<proteinExistence type="inferred from homology"/>
<dbReference type="EMBL" id="FQZG01000031">
    <property type="protein sequence ID" value="SHJ19005.1"/>
    <property type="molecule type" value="Genomic_DNA"/>
</dbReference>
<dbReference type="InterPro" id="IPR057666">
    <property type="entry name" value="DrpA_SLOG"/>
</dbReference>
<dbReference type="InterPro" id="IPR003488">
    <property type="entry name" value="DprA"/>
</dbReference>
<evidence type="ECO:0000313" key="3">
    <source>
        <dbReference type="EMBL" id="SHJ19005.1"/>
    </source>
</evidence>
<dbReference type="OrthoDB" id="9785707at2"/>
<dbReference type="STRING" id="1123357.SAMN02745244_01925"/>
<dbReference type="AlphaFoldDB" id="A0A1M6H9Z5"/>
<evidence type="ECO:0000259" key="2">
    <source>
        <dbReference type="Pfam" id="PF02481"/>
    </source>
</evidence>
<dbReference type="Gene3D" id="3.40.50.450">
    <property type="match status" value="1"/>
</dbReference>
<sequence length="370" mass="38122">MLGEREARMALAGLESLGAIGFAKALAEFGPVDLWDGFVGQAETTTWGRKAAALDLDGLRRATDACGARFLIPGDAEWPVGLSDLDRVQVAQQGGQPVGLWAIGEQLNQLDTAVAVVGARAASGYGEQVALTLAADLAAAGHVVVSGMAFGIDGAAHRGALGVGGRSVAVVACGVDEPYPSAHRQLAAALAETGSIVSELPPGLRPTRYAFLARNRIIAALSSAVVVVEAALRSGAKNTASWASALGRPLFAVPGPVTSSLSATPHRLIRDGEAILCAGAADVESVLAPLGSLPEAESRGEQRPVDRLSPGLFEIREAVLPGEEVVFSQLCARTGQPVLEALANAAELVELGWLEELADGRFRLPRRPAG</sequence>
<gene>
    <name evidence="3" type="ORF">SAMN02745244_01925</name>
</gene>
<dbReference type="SUPFAM" id="SSF102405">
    <property type="entry name" value="MCP/YpsA-like"/>
    <property type="match status" value="1"/>
</dbReference>
<dbReference type="Pfam" id="PF02481">
    <property type="entry name" value="DNA_processg_A"/>
    <property type="match status" value="1"/>
</dbReference>
<organism evidence="3 4">
    <name type="scientific">Tessaracoccus bendigoensis DSM 12906</name>
    <dbReference type="NCBI Taxonomy" id="1123357"/>
    <lineage>
        <taxon>Bacteria</taxon>
        <taxon>Bacillati</taxon>
        <taxon>Actinomycetota</taxon>
        <taxon>Actinomycetes</taxon>
        <taxon>Propionibacteriales</taxon>
        <taxon>Propionibacteriaceae</taxon>
        <taxon>Tessaracoccus</taxon>
    </lineage>
</organism>
<dbReference type="PANTHER" id="PTHR43022">
    <property type="entry name" value="PROTEIN SMF"/>
    <property type="match status" value="1"/>
</dbReference>